<evidence type="ECO:0000313" key="4">
    <source>
        <dbReference type="Proteomes" id="UP001341840"/>
    </source>
</evidence>
<keyword evidence="4" id="KW-1185">Reference proteome</keyword>
<sequence length="391" mass="41726">MVYFNITLYHEGFFGYVDGAMRYIGQVLTIEDNDSDFWSVFEALEQLRRLGHEDGDVAAMWYKDPAVHDYSIGLRMFLDNFDALEMVRIGVERGHVELFVVHKDAPEEGFPEIGYLDVGGDPPAENDDAGGEVGPNEEHVEARDGNNEENGQNVLPAAVDNGGNGQVDEAADVEVEVGGNGQDDEAPDVEVGVGGNGQDEQAAAVEVGVVGQMEEGAVDAGAANGEDGKVAVGGEVATAVSNEEGHGEEGLENMVNEGEVAQDMGPNHEREAVFCDLGGRAGSREAESNKEGHQDDHDEDVIRDGGGEMNVGADSDEDSDDAEYVPSAEEVDSAEDIHFHPNIPTNIATFSLHSQTLNCVFRDITFLLSLAFSGSSPPCSMSAQEKKSQCA</sequence>
<dbReference type="Proteomes" id="UP001341840">
    <property type="component" value="Unassembled WGS sequence"/>
</dbReference>
<dbReference type="InterPro" id="IPR058594">
    <property type="entry name" value="PB1-like_dom_pln"/>
</dbReference>
<evidence type="ECO:0000259" key="2">
    <source>
        <dbReference type="Pfam" id="PF26130"/>
    </source>
</evidence>
<organism evidence="3 4">
    <name type="scientific">Stylosanthes scabra</name>
    <dbReference type="NCBI Taxonomy" id="79078"/>
    <lineage>
        <taxon>Eukaryota</taxon>
        <taxon>Viridiplantae</taxon>
        <taxon>Streptophyta</taxon>
        <taxon>Embryophyta</taxon>
        <taxon>Tracheophyta</taxon>
        <taxon>Spermatophyta</taxon>
        <taxon>Magnoliopsida</taxon>
        <taxon>eudicotyledons</taxon>
        <taxon>Gunneridae</taxon>
        <taxon>Pentapetalae</taxon>
        <taxon>rosids</taxon>
        <taxon>fabids</taxon>
        <taxon>Fabales</taxon>
        <taxon>Fabaceae</taxon>
        <taxon>Papilionoideae</taxon>
        <taxon>50 kb inversion clade</taxon>
        <taxon>dalbergioids sensu lato</taxon>
        <taxon>Dalbergieae</taxon>
        <taxon>Pterocarpus clade</taxon>
        <taxon>Stylosanthes</taxon>
    </lineage>
</organism>
<feature type="compositionally biased region" description="Basic and acidic residues" evidence="1">
    <location>
        <begin position="136"/>
        <end position="146"/>
    </location>
</feature>
<protein>
    <recommendedName>
        <fullName evidence="2">PB1-like domain-containing protein</fullName>
    </recommendedName>
</protein>
<evidence type="ECO:0000256" key="1">
    <source>
        <dbReference type="SAM" id="MobiDB-lite"/>
    </source>
</evidence>
<evidence type="ECO:0000313" key="3">
    <source>
        <dbReference type="EMBL" id="MED6112691.1"/>
    </source>
</evidence>
<feature type="domain" description="PB1-like" evidence="2">
    <location>
        <begin position="4"/>
        <end position="102"/>
    </location>
</feature>
<feature type="compositionally biased region" description="Acidic residues" evidence="1">
    <location>
        <begin position="314"/>
        <end position="328"/>
    </location>
</feature>
<feature type="region of interest" description="Disordered" evidence="1">
    <location>
        <begin position="120"/>
        <end position="155"/>
    </location>
</feature>
<accession>A0ABU6QM76</accession>
<gene>
    <name evidence="3" type="ORF">PIB30_063822</name>
</gene>
<proteinExistence type="predicted"/>
<dbReference type="Pfam" id="PF26130">
    <property type="entry name" value="PB1-like"/>
    <property type="match status" value="1"/>
</dbReference>
<name>A0ABU6QM76_9FABA</name>
<dbReference type="EMBL" id="JASCZI010000613">
    <property type="protein sequence ID" value="MED6112691.1"/>
    <property type="molecule type" value="Genomic_DNA"/>
</dbReference>
<reference evidence="3 4" key="1">
    <citation type="journal article" date="2023" name="Plants (Basel)">
        <title>Bridging the Gap: Combining Genomics and Transcriptomics Approaches to Understand Stylosanthes scabra, an Orphan Legume from the Brazilian Caatinga.</title>
        <authorList>
            <person name="Ferreira-Neto J.R.C."/>
            <person name="da Silva M.D."/>
            <person name="Binneck E."/>
            <person name="de Melo N.F."/>
            <person name="da Silva R.H."/>
            <person name="de Melo A.L.T.M."/>
            <person name="Pandolfi V."/>
            <person name="Bustamante F.O."/>
            <person name="Brasileiro-Vidal A.C."/>
            <person name="Benko-Iseppon A.M."/>
        </authorList>
    </citation>
    <scope>NUCLEOTIDE SEQUENCE [LARGE SCALE GENOMIC DNA]</scope>
    <source>
        <tissue evidence="3">Leaves</tissue>
    </source>
</reference>
<feature type="region of interest" description="Disordered" evidence="1">
    <location>
        <begin position="282"/>
        <end position="328"/>
    </location>
</feature>
<feature type="compositionally biased region" description="Basic and acidic residues" evidence="1">
    <location>
        <begin position="282"/>
        <end position="306"/>
    </location>
</feature>
<comment type="caution">
    <text evidence="3">The sequence shown here is derived from an EMBL/GenBank/DDBJ whole genome shotgun (WGS) entry which is preliminary data.</text>
</comment>